<accession>W8YSN4</accession>
<reference evidence="1" key="1">
    <citation type="submission" date="2014-01" db="EMBL/GenBank/DDBJ databases">
        <title>Draft genome sequence of highly nematicidal Bacillus thuringiensis DB27.</title>
        <authorList>
            <person name="Iatsenko I."/>
            <person name="Pickard D."/>
            <person name="Corton C."/>
            <person name="Dougan G."/>
            <person name="Sommer R.J."/>
        </authorList>
    </citation>
    <scope>NUCLEOTIDE SEQUENCE [LARGE SCALE GENOMIC DNA]</scope>
    <source>
        <strain evidence="1">DB27</strain>
    </source>
</reference>
<reference evidence="1" key="2">
    <citation type="submission" date="2014-01" db="EMBL/GenBank/DDBJ databases">
        <authorList>
            <person name="Aslett M."/>
        </authorList>
    </citation>
    <scope>NUCLEOTIDE SEQUENCE [LARGE SCALE GENOMIC DNA]</scope>
    <source>
        <strain evidence="1">DB27</strain>
    </source>
</reference>
<sequence>MEDVYVKIDSLKAEQKKSCEIFVIWKLVRR</sequence>
<dbReference type="HOGENOM" id="CLU_3402219_0_0_9"/>
<name>W8YSN4_BACTU</name>
<dbReference type="AlphaFoldDB" id="W8YSN4"/>
<dbReference type="Proteomes" id="UP000030682">
    <property type="component" value="Unassembled WGS sequence"/>
</dbReference>
<dbReference type="EMBL" id="HG809996">
    <property type="protein sequence ID" value="CDN33625.1"/>
    <property type="molecule type" value="Genomic_DNA"/>
</dbReference>
<gene>
    <name evidence="1" type="ORF">BTDB27_005818</name>
</gene>
<organism evidence="1">
    <name type="scientific">Bacillus thuringiensis DB27</name>
    <dbReference type="NCBI Taxonomy" id="1431339"/>
    <lineage>
        <taxon>Bacteria</taxon>
        <taxon>Bacillati</taxon>
        <taxon>Bacillota</taxon>
        <taxon>Bacilli</taxon>
        <taxon>Bacillales</taxon>
        <taxon>Bacillaceae</taxon>
        <taxon>Bacillus</taxon>
        <taxon>Bacillus cereus group</taxon>
    </lineage>
</organism>
<protein>
    <submittedName>
        <fullName evidence="1">Uncharacterized protein</fullName>
    </submittedName>
</protein>
<proteinExistence type="predicted"/>
<evidence type="ECO:0000313" key="1">
    <source>
        <dbReference type="EMBL" id="CDN33625.1"/>
    </source>
</evidence>